<dbReference type="AlphaFoldDB" id="A0A9D1UMX4"/>
<accession>A0A9D1UMX4</accession>
<reference evidence="1" key="1">
    <citation type="journal article" date="2021" name="PeerJ">
        <title>Extensive microbial diversity within the chicken gut microbiome revealed by metagenomics and culture.</title>
        <authorList>
            <person name="Gilroy R."/>
            <person name="Ravi A."/>
            <person name="Getino M."/>
            <person name="Pursley I."/>
            <person name="Horton D.L."/>
            <person name="Alikhan N.F."/>
            <person name="Baker D."/>
            <person name="Gharbi K."/>
            <person name="Hall N."/>
            <person name="Watson M."/>
            <person name="Adriaenssens E.M."/>
            <person name="Foster-Nyarko E."/>
            <person name="Jarju S."/>
            <person name="Secka A."/>
            <person name="Antonio M."/>
            <person name="Oren A."/>
            <person name="Chaudhuri R.R."/>
            <person name="La Ragione R."/>
            <person name="Hildebrand F."/>
            <person name="Pallen M.J."/>
        </authorList>
    </citation>
    <scope>NUCLEOTIDE SEQUENCE</scope>
    <source>
        <strain evidence="1">CHK32-1732</strain>
    </source>
</reference>
<proteinExistence type="predicted"/>
<dbReference type="EMBL" id="DXGC01000097">
    <property type="protein sequence ID" value="HIW92295.1"/>
    <property type="molecule type" value="Genomic_DNA"/>
</dbReference>
<evidence type="ECO:0000313" key="2">
    <source>
        <dbReference type="Proteomes" id="UP000824190"/>
    </source>
</evidence>
<comment type="caution">
    <text evidence="1">The sequence shown here is derived from an EMBL/GenBank/DDBJ whole genome shotgun (WGS) entry which is preliminary data.</text>
</comment>
<evidence type="ECO:0000313" key="1">
    <source>
        <dbReference type="EMBL" id="HIW92295.1"/>
    </source>
</evidence>
<organism evidence="1 2">
    <name type="scientific">Candidatus Corynebacterium avicola</name>
    <dbReference type="NCBI Taxonomy" id="2838527"/>
    <lineage>
        <taxon>Bacteria</taxon>
        <taxon>Bacillati</taxon>
        <taxon>Actinomycetota</taxon>
        <taxon>Actinomycetes</taxon>
        <taxon>Mycobacteriales</taxon>
        <taxon>Corynebacteriaceae</taxon>
        <taxon>Corynebacterium</taxon>
    </lineage>
</organism>
<name>A0A9D1UMX4_9CORY</name>
<sequence>MSLLLRVIAEIPDPYDPSSPVSIPLGAGLCASVLDGDTVVTTGDLDTLATTASRLWQDAATAMLAVLGDLSAANGTALRHRDLGDGVREIAVVDELFPAAGLLAHPLLAIPTHRSLSTLPDYRPHAGSALLATTDQRLLLTSTGRPPEGHGELLSPPLDMSAGHCRGLGLESVT</sequence>
<reference evidence="1" key="2">
    <citation type="submission" date="2021-04" db="EMBL/GenBank/DDBJ databases">
        <authorList>
            <person name="Gilroy R."/>
        </authorList>
    </citation>
    <scope>NUCLEOTIDE SEQUENCE</scope>
    <source>
        <strain evidence="1">CHK32-1732</strain>
    </source>
</reference>
<gene>
    <name evidence="1" type="ORF">H9870_11620</name>
</gene>
<protein>
    <submittedName>
        <fullName evidence="1">Uncharacterized protein</fullName>
    </submittedName>
</protein>
<dbReference type="Proteomes" id="UP000824190">
    <property type="component" value="Unassembled WGS sequence"/>
</dbReference>